<accession>A0A016CT48</accession>
<comment type="caution">
    <text evidence="1">The sequence shown here is derived from an EMBL/GenBank/DDBJ whole genome shotgun (WGS) entry which is preliminary data.</text>
</comment>
<protein>
    <submittedName>
        <fullName evidence="1">Uncharacterized protein</fullName>
    </submittedName>
</protein>
<organism evidence="1 2">
    <name type="scientific">Bacteroides fragilis str. 3976T8</name>
    <dbReference type="NCBI Taxonomy" id="1339314"/>
    <lineage>
        <taxon>Bacteria</taxon>
        <taxon>Pseudomonadati</taxon>
        <taxon>Bacteroidota</taxon>
        <taxon>Bacteroidia</taxon>
        <taxon>Bacteroidales</taxon>
        <taxon>Bacteroidaceae</taxon>
        <taxon>Bacteroides</taxon>
    </lineage>
</organism>
<evidence type="ECO:0000313" key="2">
    <source>
        <dbReference type="Proteomes" id="UP000020938"/>
    </source>
</evidence>
<gene>
    <name evidence="1" type="ORF">M123_1068</name>
</gene>
<dbReference type="Proteomes" id="UP000020938">
    <property type="component" value="Unassembled WGS sequence"/>
</dbReference>
<dbReference type="AlphaFoldDB" id="A0A016CT48"/>
<sequence>MNAYVFSAKCLLLFAKSQAFRARKPVFSASKVSIWLFSSLRVSETEKDSVMKNRYLLSFCTVIR</sequence>
<dbReference type="EMBL" id="JGDS01000040">
    <property type="protein sequence ID" value="EXZ74544.1"/>
    <property type="molecule type" value="Genomic_DNA"/>
</dbReference>
<evidence type="ECO:0000313" key="1">
    <source>
        <dbReference type="EMBL" id="EXZ74544.1"/>
    </source>
</evidence>
<proteinExistence type="predicted"/>
<reference evidence="1 2" key="1">
    <citation type="submission" date="2014-02" db="EMBL/GenBank/DDBJ databases">
        <authorList>
            <person name="Sears C."/>
            <person name="Carroll K."/>
            <person name="Sack B.R."/>
            <person name="Qadri F."/>
            <person name="Myers L.L."/>
            <person name="Chung G.-T."/>
            <person name="Escheverria P."/>
            <person name="Fraser C.M."/>
            <person name="Sadzewicz L."/>
            <person name="Shefchek K.A."/>
            <person name="Tallon L."/>
            <person name="Das S.P."/>
            <person name="Daugherty S."/>
            <person name="Mongodin E.F."/>
        </authorList>
    </citation>
    <scope>NUCLEOTIDE SEQUENCE [LARGE SCALE GENOMIC DNA]</scope>
    <source>
        <strain evidence="1 2">3976T8</strain>
    </source>
</reference>
<name>A0A016CT48_BACFG</name>